<dbReference type="PIRSF" id="PIRSF005962">
    <property type="entry name" value="Pept_M20D_amidohydro"/>
    <property type="match status" value="1"/>
</dbReference>
<dbReference type="Pfam" id="PF07687">
    <property type="entry name" value="M20_dimer"/>
    <property type="match status" value="1"/>
</dbReference>
<dbReference type="Gene3D" id="3.40.630.10">
    <property type="entry name" value="Zn peptidases"/>
    <property type="match status" value="1"/>
</dbReference>
<feature type="binding site" evidence="1">
    <location>
        <position position="166"/>
    </location>
    <ligand>
        <name>Mn(2+)</name>
        <dbReference type="ChEBI" id="CHEBI:29035"/>
        <label>2</label>
    </ligand>
</feature>
<dbReference type="CDD" id="cd03886">
    <property type="entry name" value="M20_Acy1"/>
    <property type="match status" value="1"/>
</dbReference>
<dbReference type="Gene3D" id="3.30.70.360">
    <property type="match status" value="1"/>
</dbReference>
<dbReference type="RefSeq" id="WP_097654659.1">
    <property type="nucleotide sequence ID" value="NZ_LYXE01000157.1"/>
</dbReference>
<feature type="binding site" evidence="1">
    <location>
        <position position="137"/>
    </location>
    <ligand>
        <name>Mn(2+)</name>
        <dbReference type="ChEBI" id="CHEBI:29035"/>
        <label>2</label>
    </ligand>
</feature>
<dbReference type="InterPro" id="IPR002933">
    <property type="entry name" value="Peptidase_M20"/>
</dbReference>
<dbReference type="EMBL" id="LYXE01000157">
    <property type="protein sequence ID" value="PDV97234.1"/>
    <property type="molecule type" value="Genomic_DNA"/>
</dbReference>
<organism evidence="3 4">
    <name type="scientific">Candidatus Chloroploca asiatica</name>
    <dbReference type="NCBI Taxonomy" id="1506545"/>
    <lineage>
        <taxon>Bacteria</taxon>
        <taxon>Bacillati</taxon>
        <taxon>Chloroflexota</taxon>
        <taxon>Chloroflexia</taxon>
        <taxon>Chloroflexales</taxon>
        <taxon>Chloroflexineae</taxon>
        <taxon>Oscillochloridaceae</taxon>
        <taxon>Candidatus Chloroploca</taxon>
    </lineage>
</organism>
<comment type="caution">
    <text evidence="3">The sequence shown here is derived from an EMBL/GenBank/DDBJ whole genome shotgun (WGS) entry which is preliminary data.</text>
</comment>
<dbReference type="GO" id="GO:0046872">
    <property type="term" value="F:metal ion binding"/>
    <property type="evidence" value="ECO:0007669"/>
    <property type="project" value="UniProtKB-KW"/>
</dbReference>
<comment type="cofactor">
    <cofactor evidence="1">
        <name>Mn(2+)</name>
        <dbReference type="ChEBI" id="CHEBI:29035"/>
    </cofactor>
    <text evidence="1">The Mn(2+) ion enhances activity.</text>
</comment>
<dbReference type="OrthoDB" id="9776731at2"/>
<feature type="binding site" evidence="1">
    <location>
        <position position="363"/>
    </location>
    <ligand>
        <name>Mn(2+)</name>
        <dbReference type="ChEBI" id="CHEBI:29035"/>
        <label>2</label>
    </ligand>
</feature>
<dbReference type="NCBIfam" id="TIGR01891">
    <property type="entry name" value="amidohydrolases"/>
    <property type="match status" value="1"/>
</dbReference>
<feature type="domain" description="Peptidase M20 dimerisation" evidence="2">
    <location>
        <begin position="198"/>
        <end position="280"/>
    </location>
</feature>
<name>A0A2H3KHH9_9CHLR</name>
<sequence>MLDRANALAAELVRLRRDLHTHPELSFAETRTAAMVVDTLAEIGDITIRTGIARTGVVGELGPGGGPTIAIRADMDALPIIEANTTAYASQNHGVMHACGHDAHTAMLLGAAHLLREQFANERLRGRVRFIFQPSEESWDDEGKSGGLRMVEEGVMEGVDAVIALHVDSTLPMGKVTIRGGWTSAAVDDFTGSLLATGGHGAAPHEGTDPIYMLIPVLTALYGIKARRIDPVEPTVLSVGVVEAQGASNVIPSEVRLQGTLRSYNPRVREQLISEVEKAFAVTRAFGGDYRLKIGRGYPAGWNDERVAGWLEQVAGAMLGSDAFDHAPAGLGAEDFAYMCQKAPGAMLMLGAAIDDGVVRAHHTPIFDIDERSLPLGAAILAETALRFLRGTVRL</sequence>
<dbReference type="Pfam" id="PF01546">
    <property type="entry name" value="Peptidase_M20"/>
    <property type="match status" value="1"/>
</dbReference>
<evidence type="ECO:0000313" key="4">
    <source>
        <dbReference type="Proteomes" id="UP000220922"/>
    </source>
</evidence>
<protein>
    <submittedName>
        <fullName evidence="3">Peptidase M20</fullName>
    </submittedName>
</protein>
<accession>A0A2H3KHH9</accession>
<keyword evidence="1" id="KW-0464">Manganese</keyword>
<feature type="binding site" evidence="1">
    <location>
        <position position="101"/>
    </location>
    <ligand>
        <name>Mn(2+)</name>
        <dbReference type="ChEBI" id="CHEBI:29035"/>
        <label>2</label>
    </ligand>
</feature>
<evidence type="ECO:0000259" key="2">
    <source>
        <dbReference type="Pfam" id="PF07687"/>
    </source>
</evidence>
<feature type="binding site" evidence="1">
    <location>
        <position position="99"/>
    </location>
    <ligand>
        <name>Mn(2+)</name>
        <dbReference type="ChEBI" id="CHEBI:29035"/>
        <label>2</label>
    </ligand>
</feature>
<dbReference type="InterPro" id="IPR011650">
    <property type="entry name" value="Peptidase_M20_dimer"/>
</dbReference>
<gene>
    <name evidence="3" type="ORF">A9Q02_04825</name>
</gene>
<dbReference type="InterPro" id="IPR036264">
    <property type="entry name" value="Bact_exopeptidase_dim_dom"/>
</dbReference>
<dbReference type="SUPFAM" id="SSF55031">
    <property type="entry name" value="Bacterial exopeptidase dimerisation domain"/>
    <property type="match status" value="1"/>
</dbReference>
<reference evidence="3 4" key="1">
    <citation type="submission" date="2016-05" db="EMBL/GenBank/DDBJ databases">
        <authorList>
            <person name="Lavstsen T."/>
            <person name="Jespersen J.S."/>
        </authorList>
    </citation>
    <scope>NUCLEOTIDE SEQUENCE [LARGE SCALE GENOMIC DNA]</scope>
    <source>
        <strain evidence="3 4">B7-9</strain>
    </source>
</reference>
<dbReference type="PANTHER" id="PTHR11014">
    <property type="entry name" value="PEPTIDASE M20 FAMILY MEMBER"/>
    <property type="match status" value="1"/>
</dbReference>
<evidence type="ECO:0000256" key="1">
    <source>
        <dbReference type="PIRSR" id="PIRSR005962-1"/>
    </source>
</evidence>
<dbReference type="AlphaFoldDB" id="A0A2H3KHH9"/>
<keyword evidence="4" id="KW-1185">Reference proteome</keyword>
<dbReference type="Proteomes" id="UP000220922">
    <property type="component" value="Unassembled WGS sequence"/>
</dbReference>
<evidence type="ECO:0000313" key="3">
    <source>
        <dbReference type="EMBL" id="PDV97234.1"/>
    </source>
</evidence>
<keyword evidence="1" id="KW-0479">Metal-binding</keyword>
<proteinExistence type="predicted"/>
<dbReference type="GO" id="GO:0016787">
    <property type="term" value="F:hydrolase activity"/>
    <property type="evidence" value="ECO:0007669"/>
    <property type="project" value="InterPro"/>
</dbReference>
<dbReference type="SUPFAM" id="SSF53187">
    <property type="entry name" value="Zn-dependent exopeptidases"/>
    <property type="match status" value="1"/>
</dbReference>
<dbReference type="PANTHER" id="PTHR11014:SF63">
    <property type="entry name" value="METALLOPEPTIDASE, PUTATIVE (AFU_ORTHOLOGUE AFUA_6G09600)-RELATED"/>
    <property type="match status" value="1"/>
</dbReference>
<dbReference type="InterPro" id="IPR017439">
    <property type="entry name" value="Amidohydrolase"/>
</dbReference>